<dbReference type="InterPro" id="IPR006707">
    <property type="entry name" value="T7SS_EccD"/>
</dbReference>
<evidence type="ECO:0000256" key="4">
    <source>
        <dbReference type="ARBA" id="ARBA00022692"/>
    </source>
</evidence>
<dbReference type="Pfam" id="PF19053">
    <property type="entry name" value="EccD"/>
    <property type="match status" value="1"/>
</dbReference>
<evidence type="ECO:0000256" key="2">
    <source>
        <dbReference type="ARBA" id="ARBA00006162"/>
    </source>
</evidence>
<feature type="transmembrane region" description="Helical" evidence="7">
    <location>
        <begin position="424"/>
        <end position="444"/>
    </location>
</feature>
<keyword evidence="3" id="KW-1003">Cell membrane</keyword>
<feature type="transmembrane region" description="Helical" evidence="7">
    <location>
        <begin position="392"/>
        <end position="412"/>
    </location>
</feature>
<dbReference type="InterPro" id="IPR024962">
    <property type="entry name" value="YukD-like"/>
</dbReference>
<comment type="subcellular location">
    <subcellularLocation>
        <location evidence="1">Cell membrane</location>
        <topology evidence="1">Multi-pass membrane protein</topology>
    </subcellularLocation>
</comment>
<dbReference type="Pfam" id="PF08817">
    <property type="entry name" value="YukD"/>
    <property type="match status" value="1"/>
</dbReference>
<sequence>MNQASATASGLVRVTVASGTRRVDLVLPGAVPVAELVPELARSVGVLDSATVYGGYRLVAADGRRLAGDSGLTLQGIEDGAVITVAAGIDDEPPPVYDDVVEAMTDVVEHELKPWAPAAGRRTALSAASLLLGLGGVALLIEGTDLAATAAAVVAGALVAGAIVLSRAQREQDASVTVGWVAAGYAAIAGLMLAPADETFGYSVACAAGGVAAVGLVCLVGLGAGRVLLTPAVVAGAVVGGVALIVHATDIEAGTLMVIVTTFVVLIGSIFPWLALGATGTTVDQLYSPADITADPQDIDAARVAGDARIAHEIFIAISATVGILLVLTAPLAVGMGLTGTILAVVACLVVMLRTRQYRTGSEVLVGLMSGILGLAAVGVSVLVQWPDWRPVATVTLAAAGAVLLALTLLPSGPSVRRGRFGDVLETMGLVALLPLLVVATGLFDRIGG</sequence>
<dbReference type="Proteomes" id="UP001500221">
    <property type="component" value="Unassembled WGS sequence"/>
</dbReference>
<evidence type="ECO:0000256" key="5">
    <source>
        <dbReference type="ARBA" id="ARBA00022989"/>
    </source>
</evidence>
<evidence type="ECO:0000313" key="9">
    <source>
        <dbReference type="EMBL" id="GAA5142506.1"/>
    </source>
</evidence>
<comment type="caution">
    <text evidence="9">The sequence shown here is derived from an EMBL/GenBank/DDBJ whole genome shotgun (WGS) entry which is preliminary data.</text>
</comment>
<feature type="transmembrane region" description="Helical" evidence="7">
    <location>
        <begin position="365"/>
        <end position="386"/>
    </location>
</feature>
<dbReference type="RefSeq" id="WP_345454406.1">
    <property type="nucleotide sequence ID" value="NZ_BAABKG010000001.1"/>
</dbReference>
<feature type="transmembrane region" description="Helical" evidence="7">
    <location>
        <begin position="310"/>
        <end position="328"/>
    </location>
</feature>
<feature type="transmembrane region" description="Helical" evidence="7">
    <location>
        <begin position="227"/>
        <end position="248"/>
    </location>
</feature>
<proteinExistence type="inferred from homology"/>
<feature type="transmembrane region" description="Helical" evidence="7">
    <location>
        <begin position="177"/>
        <end position="194"/>
    </location>
</feature>
<keyword evidence="5 7" id="KW-1133">Transmembrane helix</keyword>
<evidence type="ECO:0000313" key="10">
    <source>
        <dbReference type="Proteomes" id="UP001500221"/>
    </source>
</evidence>
<gene>
    <name evidence="9" type="primary">eccD</name>
    <name evidence="9" type="ORF">GCM10023340_06110</name>
</gene>
<evidence type="ECO:0000256" key="3">
    <source>
        <dbReference type="ARBA" id="ARBA00022475"/>
    </source>
</evidence>
<feature type="transmembrane region" description="Helical" evidence="7">
    <location>
        <begin position="147"/>
        <end position="165"/>
    </location>
</feature>
<feature type="transmembrane region" description="Helical" evidence="7">
    <location>
        <begin position="254"/>
        <end position="276"/>
    </location>
</feature>
<name>A0ABP9P8I6_9ACTN</name>
<comment type="similarity">
    <text evidence="2">Belongs to the EccD/Snm4 family.</text>
</comment>
<evidence type="ECO:0000256" key="1">
    <source>
        <dbReference type="ARBA" id="ARBA00004651"/>
    </source>
</evidence>
<feature type="transmembrane region" description="Helical" evidence="7">
    <location>
        <begin position="334"/>
        <end position="353"/>
    </location>
</feature>
<evidence type="ECO:0000259" key="8">
    <source>
        <dbReference type="Pfam" id="PF19053"/>
    </source>
</evidence>
<protein>
    <submittedName>
        <fullName evidence="9">Type VII secretion integral membrane protein EccD</fullName>
    </submittedName>
</protein>
<accession>A0ABP9P8I6</accession>
<reference evidence="10" key="1">
    <citation type="journal article" date="2019" name="Int. J. Syst. Evol. Microbiol.">
        <title>The Global Catalogue of Microorganisms (GCM) 10K type strain sequencing project: providing services to taxonomists for standard genome sequencing and annotation.</title>
        <authorList>
            <consortium name="The Broad Institute Genomics Platform"/>
            <consortium name="The Broad Institute Genome Sequencing Center for Infectious Disease"/>
            <person name="Wu L."/>
            <person name="Ma J."/>
        </authorList>
    </citation>
    <scope>NUCLEOTIDE SEQUENCE [LARGE SCALE GENOMIC DNA]</scope>
    <source>
        <strain evidence="10">JCM 18459</strain>
    </source>
</reference>
<dbReference type="Gene3D" id="3.10.20.90">
    <property type="entry name" value="Phosphatidylinositol 3-kinase Catalytic Subunit, Chain A, domain 1"/>
    <property type="match status" value="1"/>
</dbReference>
<keyword evidence="10" id="KW-1185">Reference proteome</keyword>
<feature type="domain" description="EccD-like transmembrane" evidence="8">
    <location>
        <begin position="121"/>
        <end position="447"/>
    </location>
</feature>
<dbReference type="NCBIfam" id="TIGR03920">
    <property type="entry name" value="T7SS_EccD"/>
    <property type="match status" value="1"/>
</dbReference>
<evidence type="ECO:0000256" key="6">
    <source>
        <dbReference type="ARBA" id="ARBA00023136"/>
    </source>
</evidence>
<keyword evidence="6 7" id="KW-0472">Membrane</keyword>
<feature type="transmembrane region" description="Helical" evidence="7">
    <location>
        <begin position="123"/>
        <end position="141"/>
    </location>
</feature>
<keyword evidence="4 7" id="KW-0812">Transmembrane</keyword>
<dbReference type="InterPro" id="IPR044049">
    <property type="entry name" value="EccD_transm"/>
</dbReference>
<organism evidence="9 10">
    <name type="scientific">Nocardioides marinquilinus</name>
    <dbReference type="NCBI Taxonomy" id="1210400"/>
    <lineage>
        <taxon>Bacteria</taxon>
        <taxon>Bacillati</taxon>
        <taxon>Actinomycetota</taxon>
        <taxon>Actinomycetes</taxon>
        <taxon>Propionibacteriales</taxon>
        <taxon>Nocardioidaceae</taxon>
        <taxon>Nocardioides</taxon>
    </lineage>
</organism>
<evidence type="ECO:0000256" key="7">
    <source>
        <dbReference type="SAM" id="Phobius"/>
    </source>
</evidence>
<dbReference type="EMBL" id="BAABKG010000001">
    <property type="protein sequence ID" value="GAA5142506.1"/>
    <property type="molecule type" value="Genomic_DNA"/>
</dbReference>
<feature type="transmembrane region" description="Helical" evidence="7">
    <location>
        <begin position="200"/>
        <end position="220"/>
    </location>
</feature>